<accession>A0A5J5F555</accession>
<comment type="caution">
    <text evidence="2">The sequence shown here is derived from an EMBL/GenBank/DDBJ whole genome shotgun (WGS) entry which is preliminary data.</text>
</comment>
<dbReference type="PROSITE" id="PS51257">
    <property type="entry name" value="PROKAR_LIPOPROTEIN"/>
    <property type="match status" value="1"/>
</dbReference>
<feature type="transmembrane region" description="Helical" evidence="1">
    <location>
        <begin position="49"/>
        <end position="69"/>
    </location>
</feature>
<name>A0A5J5F555_9PEZI</name>
<evidence type="ECO:0000313" key="2">
    <source>
        <dbReference type="EMBL" id="KAA8911478.1"/>
    </source>
</evidence>
<keyword evidence="3" id="KW-1185">Reference proteome</keyword>
<dbReference type="AlphaFoldDB" id="A0A5J5F555"/>
<evidence type="ECO:0000256" key="1">
    <source>
        <dbReference type="SAM" id="Phobius"/>
    </source>
</evidence>
<dbReference type="Proteomes" id="UP000326924">
    <property type="component" value="Unassembled WGS sequence"/>
</dbReference>
<gene>
    <name evidence="2" type="ORF">FN846DRAFT_426729</name>
</gene>
<reference evidence="2 3" key="1">
    <citation type="submission" date="2019-09" db="EMBL/GenBank/DDBJ databases">
        <title>Draft genome of the ectomycorrhizal ascomycete Sphaerosporella brunnea.</title>
        <authorList>
            <consortium name="DOE Joint Genome Institute"/>
            <person name="Benucci G.M."/>
            <person name="Marozzi G."/>
            <person name="Antonielli L."/>
            <person name="Sanchez S."/>
            <person name="Marco P."/>
            <person name="Wang X."/>
            <person name="Falini L.B."/>
            <person name="Barry K."/>
            <person name="Haridas S."/>
            <person name="Lipzen A."/>
            <person name="Labutti K."/>
            <person name="Grigoriev I.V."/>
            <person name="Murat C."/>
            <person name="Martin F."/>
            <person name="Albertini E."/>
            <person name="Donnini D."/>
            <person name="Bonito G."/>
        </authorList>
    </citation>
    <scope>NUCLEOTIDE SEQUENCE [LARGE SCALE GENOMIC DNA]</scope>
    <source>
        <strain evidence="2 3">Sb_GMNB300</strain>
    </source>
</reference>
<keyword evidence="1" id="KW-0812">Transmembrane</keyword>
<protein>
    <submittedName>
        <fullName evidence="2">Uncharacterized protein</fullName>
    </submittedName>
</protein>
<organism evidence="2 3">
    <name type="scientific">Sphaerosporella brunnea</name>
    <dbReference type="NCBI Taxonomy" id="1250544"/>
    <lineage>
        <taxon>Eukaryota</taxon>
        <taxon>Fungi</taxon>
        <taxon>Dikarya</taxon>
        <taxon>Ascomycota</taxon>
        <taxon>Pezizomycotina</taxon>
        <taxon>Pezizomycetes</taxon>
        <taxon>Pezizales</taxon>
        <taxon>Pyronemataceae</taxon>
        <taxon>Sphaerosporella</taxon>
    </lineage>
</organism>
<dbReference type="InParanoid" id="A0A5J5F555"/>
<feature type="transmembrane region" description="Helical" evidence="1">
    <location>
        <begin position="12"/>
        <end position="37"/>
    </location>
</feature>
<evidence type="ECO:0000313" key="3">
    <source>
        <dbReference type="Proteomes" id="UP000326924"/>
    </source>
</evidence>
<keyword evidence="1" id="KW-1133">Transmembrane helix</keyword>
<proteinExistence type="predicted"/>
<keyword evidence="1" id="KW-0472">Membrane</keyword>
<sequence length="137" mass="16063">MTDRYSSRTNGVFFCFYVVYACLRFFFLFWGVCVFISYTGVWCFVLRSLPGSIAGIYQVTIDLLLQVLLPPTHLRKKKKKRAKCCNVNRFASEEFYAIEPHTTKVHQNLAQRLEKNPCEQGRVRARIRARVRARDSE</sequence>
<dbReference type="EMBL" id="VXIS01000035">
    <property type="protein sequence ID" value="KAA8911478.1"/>
    <property type="molecule type" value="Genomic_DNA"/>
</dbReference>